<organism evidence="2 3">
    <name type="scientific">Dactylosporangium cerinum</name>
    <dbReference type="NCBI Taxonomy" id="1434730"/>
    <lineage>
        <taxon>Bacteria</taxon>
        <taxon>Bacillati</taxon>
        <taxon>Actinomycetota</taxon>
        <taxon>Actinomycetes</taxon>
        <taxon>Micromonosporales</taxon>
        <taxon>Micromonosporaceae</taxon>
        <taxon>Dactylosporangium</taxon>
    </lineage>
</organism>
<evidence type="ECO:0000313" key="3">
    <source>
        <dbReference type="Proteomes" id="UP001595912"/>
    </source>
</evidence>
<sequence>MAHESASSPEDRPVCVLIAHSADSAVVELEIDGFIHKYVLTNQHTEHDGSSYTVFNYDGMIDPNGAMPGAETPDGGKHDPIDVDEQ</sequence>
<accession>A0ABV9WFJ5</accession>
<comment type="caution">
    <text evidence="2">The sequence shown here is derived from an EMBL/GenBank/DDBJ whole genome shotgun (WGS) entry which is preliminary data.</text>
</comment>
<keyword evidence="3" id="KW-1185">Reference proteome</keyword>
<evidence type="ECO:0000256" key="1">
    <source>
        <dbReference type="SAM" id="MobiDB-lite"/>
    </source>
</evidence>
<name>A0ABV9WFJ5_9ACTN</name>
<proteinExistence type="predicted"/>
<gene>
    <name evidence="2" type="ORF">ACFPIJ_58185</name>
</gene>
<feature type="compositionally biased region" description="Basic and acidic residues" evidence="1">
    <location>
        <begin position="74"/>
        <end position="86"/>
    </location>
</feature>
<dbReference type="RefSeq" id="WP_380128170.1">
    <property type="nucleotide sequence ID" value="NZ_JBHSIU010000128.1"/>
</dbReference>
<reference evidence="3" key="1">
    <citation type="journal article" date="2019" name="Int. J. Syst. Evol. Microbiol.">
        <title>The Global Catalogue of Microorganisms (GCM) 10K type strain sequencing project: providing services to taxonomists for standard genome sequencing and annotation.</title>
        <authorList>
            <consortium name="The Broad Institute Genomics Platform"/>
            <consortium name="The Broad Institute Genome Sequencing Center for Infectious Disease"/>
            <person name="Wu L."/>
            <person name="Ma J."/>
        </authorList>
    </citation>
    <scope>NUCLEOTIDE SEQUENCE [LARGE SCALE GENOMIC DNA]</scope>
    <source>
        <strain evidence="3">CGMCC 4.7152</strain>
    </source>
</reference>
<protein>
    <submittedName>
        <fullName evidence="2">Uncharacterized protein</fullName>
    </submittedName>
</protein>
<evidence type="ECO:0000313" key="2">
    <source>
        <dbReference type="EMBL" id="MFC5007527.1"/>
    </source>
</evidence>
<feature type="region of interest" description="Disordered" evidence="1">
    <location>
        <begin position="62"/>
        <end position="86"/>
    </location>
</feature>
<dbReference type="EMBL" id="JBHSIU010000128">
    <property type="protein sequence ID" value="MFC5007527.1"/>
    <property type="molecule type" value="Genomic_DNA"/>
</dbReference>
<dbReference type="Proteomes" id="UP001595912">
    <property type="component" value="Unassembled WGS sequence"/>
</dbReference>